<dbReference type="Ensembl" id="ENSXMAT00000034163.1">
    <property type="protein sequence ID" value="ENSXMAP00000022390.1"/>
    <property type="gene ID" value="ENSXMAG00000026876.1"/>
</dbReference>
<evidence type="ECO:0000259" key="4">
    <source>
        <dbReference type="PROSITE" id="PS51720"/>
    </source>
</evidence>
<name>A0A3B5PTZ1_XIPMA</name>
<dbReference type="Pfam" id="PF04548">
    <property type="entry name" value="AIG1"/>
    <property type="match status" value="1"/>
</dbReference>
<dbReference type="InterPro" id="IPR045058">
    <property type="entry name" value="GIMA/IAN/Toc"/>
</dbReference>
<evidence type="ECO:0000256" key="1">
    <source>
        <dbReference type="ARBA" id="ARBA00008535"/>
    </source>
</evidence>
<dbReference type="Proteomes" id="UP000002852">
    <property type="component" value="Unassembled WGS sequence"/>
</dbReference>
<dbReference type="PROSITE" id="PS51720">
    <property type="entry name" value="G_AIG1"/>
    <property type="match status" value="1"/>
</dbReference>
<feature type="domain" description="AIG1-type G" evidence="4">
    <location>
        <begin position="365"/>
        <end position="557"/>
    </location>
</feature>
<evidence type="ECO:0000313" key="5">
    <source>
        <dbReference type="Ensembl" id="ENSXMAP00000022390.1"/>
    </source>
</evidence>
<accession>A0A3B5PTZ1</accession>
<dbReference type="AlphaFoldDB" id="A0A3B5PTZ1"/>
<dbReference type="InterPro" id="IPR027417">
    <property type="entry name" value="P-loop_NTPase"/>
</dbReference>
<evidence type="ECO:0000256" key="3">
    <source>
        <dbReference type="ARBA" id="ARBA00023134"/>
    </source>
</evidence>
<dbReference type="PANTHER" id="PTHR10903:SF188">
    <property type="entry name" value="GTPASE IMAP FAMILY MEMBER 2-LIKE-RELATED"/>
    <property type="match status" value="1"/>
</dbReference>
<evidence type="ECO:0000256" key="2">
    <source>
        <dbReference type="ARBA" id="ARBA00022741"/>
    </source>
</evidence>
<evidence type="ECO:0000313" key="6">
    <source>
        <dbReference type="Proteomes" id="UP000002852"/>
    </source>
</evidence>
<dbReference type="STRING" id="8083.ENSXMAP00000022390"/>
<organism evidence="5 6">
    <name type="scientific">Xiphophorus maculatus</name>
    <name type="common">Southern platyfish</name>
    <name type="synonym">Platypoecilus maculatus</name>
    <dbReference type="NCBI Taxonomy" id="8083"/>
    <lineage>
        <taxon>Eukaryota</taxon>
        <taxon>Metazoa</taxon>
        <taxon>Chordata</taxon>
        <taxon>Craniata</taxon>
        <taxon>Vertebrata</taxon>
        <taxon>Euteleostomi</taxon>
        <taxon>Actinopterygii</taxon>
        <taxon>Neopterygii</taxon>
        <taxon>Teleostei</taxon>
        <taxon>Neoteleostei</taxon>
        <taxon>Acanthomorphata</taxon>
        <taxon>Ovalentaria</taxon>
        <taxon>Atherinomorphae</taxon>
        <taxon>Cyprinodontiformes</taxon>
        <taxon>Poeciliidae</taxon>
        <taxon>Poeciliinae</taxon>
        <taxon>Xiphophorus</taxon>
    </lineage>
</organism>
<protein>
    <submittedName>
        <fullName evidence="5">Uncharacterized LOC111610118</fullName>
    </submittedName>
</protein>
<comment type="similarity">
    <text evidence="1">Belongs to the TRAFAC class TrmE-Era-EngA-EngB-Septin-like GTPase superfamily. AIG1/Toc34/Toc159-like paraseptin GTPase family. IAN subfamily.</text>
</comment>
<reference evidence="5" key="3">
    <citation type="submission" date="2025-08" db="UniProtKB">
        <authorList>
            <consortium name="Ensembl"/>
        </authorList>
    </citation>
    <scope>IDENTIFICATION</scope>
    <source>
        <strain evidence="5">JP 163 A</strain>
    </source>
</reference>
<sequence length="557" mass="63473">MGGDATISVRGSLVCVTSALRREPADPLRRPREAESSPEPVELKFLQVGSREKRTDFCSRSSAQCWVGTMQTERNRRGFKQHFIERQHLKLKDLETEALDAGSGLCGIERDGGFRNPYGESLIWWSLAVGPDQMKDAETRLLEKTFPDRMEGEDPEQQSFLWRFATSPAFKETSRLGWYRFTFPLQEVLTAYRDQFCSGARPIMRTYRTVLYSKEVMHVVLIHSPANEREFSQYPPLSDAPDAVCVYRDGRFLWRPEAMCETHWYKLIYRQGTNQLEAWSASPPQFYVWDHVAVALHVGQNQVLRFTADQLRARLGFCQLDAVNYSATSENPENFEDAKAAVRRLWPGWSGPLQVERSLKQSLTVSDIKLVLVGGAGVGKSSSGNTILGRNVFGTRRAAASPPSGRSSCCLQRGNVFSREVTVIDTPALPETSDPEVRKEIRCINRSAPAPHAILLVVRLGFLTTHVEETVKQLEKMFGENVWRRTMILFTYQNQAEPDIQRKLKENENQLTLLFSKVGNRFQVLNNNPHHRDVQQVWDLLFEVKKMLVAFSLKPGR</sequence>
<reference evidence="6" key="2">
    <citation type="journal article" date="2013" name="Nat. Genet.">
        <title>The genome of the platyfish, Xiphophorus maculatus, provides insights into evolutionary adaptation and several complex traits.</title>
        <authorList>
            <person name="Schartl M."/>
            <person name="Walter R.B."/>
            <person name="Shen Y."/>
            <person name="Garcia T."/>
            <person name="Catchen J."/>
            <person name="Amores A."/>
            <person name="Braasch I."/>
            <person name="Chalopin D."/>
            <person name="Volff J.N."/>
            <person name="Lesch K.P."/>
            <person name="Bisazza A."/>
            <person name="Minx P."/>
            <person name="Hillier L."/>
            <person name="Wilson R.K."/>
            <person name="Fuerstenberg S."/>
            <person name="Boore J."/>
            <person name="Searle S."/>
            <person name="Postlethwait J.H."/>
            <person name="Warren W.C."/>
        </authorList>
    </citation>
    <scope>NUCLEOTIDE SEQUENCE [LARGE SCALE GENOMIC DNA]</scope>
    <source>
        <strain evidence="6">JP 163 A</strain>
    </source>
</reference>
<keyword evidence="2" id="KW-0547">Nucleotide-binding</keyword>
<dbReference type="PANTHER" id="PTHR10903">
    <property type="entry name" value="GTPASE, IMAP FAMILY MEMBER-RELATED"/>
    <property type="match status" value="1"/>
</dbReference>
<dbReference type="InterPro" id="IPR006703">
    <property type="entry name" value="G_AIG1"/>
</dbReference>
<keyword evidence="6" id="KW-1185">Reference proteome</keyword>
<dbReference type="GeneTree" id="ENSGT01140000282522"/>
<dbReference type="GO" id="GO:0005525">
    <property type="term" value="F:GTP binding"/>
    <property type="evidence" value="ECO:0007669"/>
    <property type="project" value="UniProtKB-KW"/>
</dbReference>
<dbReference type="Gene3D" id="3.40.50.300">
    <property type="entry name" value="P-loop containing nucleotide triphosphate hydrolases"/>
    <property type="match status" value="1"/>
</dbReference>
<dbReference type="InParanoid" id="A0A3B5PTZ1"/>
<proteinExistence type="inferred from homology"/>
<reference evidence="5" key="4">
    <citation type="submission" date="2025-09" db="UniProtKB">
        <authorList>
            <consortium name="Ensembl"/>
        </authorList>
    </citation>
    <scope>IDENTIFICATION</scope>
    <source>
        <strain evidence="5">JP 163 A</strain>
    </source>
</reference>
<dbReference type="SUPFAM" id="SSF52540">
    <property type="entry name" value="P-loop containing nucleoside triphosphate hydrolases"/>
    <property type="match status" value="1"/>
</dbReference>
<reference evidence="6" key="1">
    <citation type="submission" date="2012-01" db="EMBL/GenBank/DDBJ databases">
        <authorList>
            <person name="Walter R."/>
            <person name="Schartl M."/>
            <person name="Warren W."/>
        </authorList>
    </citation>
    <scope>NUCLEOTIDE SEQUENCE [LARGE SCALE GENOMIC DNA]</scope>
    <source>
        <strain evidence="6">JP 163 A</strain>
    </source>
</reference>
<keyword evidence="3" id="KW-0342">GTP-binding</keyword>